<reference evidence="2" key="2">
    <citation type="journal article" date="2023" name="IMA Fungus">
        <title>Comparative genomic study of the Penicillium genus elucidates a diverse pangenome and 15 lateral gene transfer events.</title>
        <authorList>
            <person name="Petersen C."/>
            <person name="Sorensen T."/>
            <person name="Nielsen M.R."/>
            <person name="Sondergaard T.E."/>
            <person name="Sorensen J.L."/>
            <person name="Fitzpatrick D.A."/>
            <person name="Frisvad J.C."/>
            <person name="Nielsen K.L."/>
        </authorList>
    </citation>
    <scope>NUCLEOTIDE SEQUENCE</scope>
    <source>
        <strain evidence="2">IBT 16125</strain>
    </source>
</reference>
<protein>
    <submittedName>
        <fullName evidence="2">Uncharacterized protein</fullName>
    </submittedName>
</protein>
<dbReference type="EMBL" id="JAPVEA010000005">
    <property type="protein sequence ID" value="KAJ5454160.1"/>
    <property type="molecule type" value="Genomic_DNA"/>
</dbReference>
<dbReference type="RefSeq" id="XP_056767116.1">
    <property type="nucleotide sequence ID" value="XM_056908498.1"/>
</dbReference>
<proteinExistence type="predicted"/>
<gene>
    <name evidence="2" type="ORF">N7458_005116</name>
</gene>
<evidence type="ECO:0000313" key="2">
    <source>
        <dbReference type="EMBL" id="KAJ5454160.1"/>
    </source>
</evidence>
<keyword evidence="3" id="KW-1185">Reference proteome</keyword>
<evidence type="ECO:0000256" key="1">
    <source>
        <dbReference type="SAM" id="MobiDB-lite"/>
    </source>
</evidence>
<dbReference type="Proteomes" id="UP001213681">
    <property type="component" value="Unassembled WGS sequence"/>
</dbReference>
<comment type="caution">
    <text evidence="2">The sequence shown here is derived from an EMBL/GenBank/DDBJ whole genome shotgun (WGS) entry which is preliminary data.</text>
</comment>
<evidence type="ECO:0000313" key="3">
    <source>
        <dbReference type="Proteomes" id="UP001213681"/>
    </source>
</evidence>
<reference evidence="2" key="1">
    <citation type="submission" date="2022-12" db="EMBL/GenBank/DDBJ databases">
        <authorList>
            <person name="Petersen C."/>
        </authorList>
    </citation>
    <scope>NUCLEOTIDE SEQUENCE</scope>
    <source>
        <strain evidence="2">IBT 16125</strain>
    </source>
</reference>
<name>A0AAD6C961_9EURO</name>
<sequence>MTGMTLWADFGLGLVVTCDQDRESARPGRGRVPGSDEPSVGGTGISSSSRPGSLGTGFGAEFVWGCFGLVGTFLPWLFEEPPDGLLAGP</sequence>
<organism evidence="2 3">
    <name type="scientific">Penicillium daleae</name>
    <dbReference type="NCBI Taxonomy" id="63821"/>
    <lineage>
        <taxon>Eukaryota</taxon>
        <taxon>Fungi</taxon>
        <taxon>Dikarya</taxon>
        <taxon>Ascomycota</taxon>
        <taxon>Pezizomycotina</taxon>
        <taxon>Eurotiomycetes</taxon>
        <taxon>Eurotiomycetidae</taxon>
        <taxon>Eurotiales</taxon>
        <taxon>Aspergillaceae</taxon>
        <taxon>Penicillium</taxon>
    </lineage>
</organism>
<dbReference type="GeneID" id="81598741"/>
<dbReference type="AlphaFoldDB" id="A0AAD6C961"/>
<feature type="region of interest" description="Disordered" evidence="1">
    <location>
        <begin position="21"/>
        <end position="52"/>
    </location>
</feature>
<accession>A0AAD6C961</accession>